<dbReference type="Proteomes" id="UP000588334">
    <property type="component" value="Unassembled WGS sequence"/>
</dbReference>
<sequence>MDGLEEELTCAVCYSIYQDPRVLPCSHTFCRECLQGILQRSDSFSCSRRRLRCPSCRAGLDLPAAGLESLPTNFALKAVIEKWQQEQPPGAGLCREHPRQPLNIYCLRDRQLVCGQCLTIGQHHGHPIDDLQSAHSRAREAAGKLQEQLSHSYWRDVLLCYVKLTMQKARCEELLRSERDVVVQYFDKLGETLESKKQALLRALDELNRHFLEEHEPLMKDVSKMKVEEIELKYLNSSIRKEKSPLLCLEKLEELQQRVQALQQKELPDVRPLEIYPRMQDLLQNVWSSTEIGQIHKILPPKLKLIPRRKLCSKCPGKENRGSTERVRAAKLPTALLVVLGTLGVVGAAFCLHRALAASATQAAPACLLEFLLRVYQDSCTHVQRAVQGLCHMVTSLTGFGSGIVPL</sequence>
<evidence type="ECO:0000256" key="2">
    <source>
        <dbReference type="ARBA" id="ARBA00022771"/>
    </source>
</evidence>
<dbReference type="PROSITE" id="PS00518">
    <property type="entry name" value="ZF_RING_1"/>
    <property type="match status" value="1"/>
</dbReference>
<dbReference type="Pfam" id="PF13445">
    <property type="entry name" value="zf-RING_UBOX"/>
    <property type="match status" value="1"/>
</dbReference>
<dbReference type="EMBL" id="VWZF01003703">
    <property type="protein sequence ID" value="NXF77088.1"/>
    <property type="molecule type" value="Genomic_DNA"/>
</dbReference>
<dbReference type="OrthoDB" id="6105938at2759"/>
<feature type="non-terminal residue" evidence="7">
    <location>
        <position position="407"/>
    </location>
</feature>
<dbReference type="PROSITE" id="PS50119">
    <property type="entry name" value="ZF_BBOX"/>
    <property type="match status" value="1"/>
</dbReference>
<comment type="caution">
    <text evidence="7">The sequence shown here is derived from an EMBL/GenBank/DDBJ whole genome shotgun (WGS) entry which is preliminary data.</text>
</comment>
<evidence type="ECO:0000256" key="3">
    <source>
        <dbReference type="ARBA" id="ARBA00022833"/>
    </source>
</evidence>
<dbReference type="Gene3D" id="3.30.160.60">
    <property type="entry name" value="Classic Zinc Finger"/>
    <property type="match status" value="1"/>
</dbReference>
<evidence type="ECO:0000259" key="5">
    <source>
        <dbReference type="PROSITE" id="PS50089"/>
    </source>
</evidence>
<organism evidence="7 8">
    <name type="scientific">Sclerurus mexicanus</name>
    <name type="common">tawny-throated leaftosser</name>
    <dbReference type="NCBI Taxonomy" id="265632"/>
    <lineage>
        <taxon>Eukaryota</taxon>
        <taxon>Metazoa</taxon>
        <taxon>Chordata</taxon>
        <taxon>Craniata</taxon>
        <taxon>Vertebrata</taxon>
        <taxon>Euteleostomi</taxon>
        <taxon>Archelosauria</taxon>
        <taxon>Archosauria</taxon>
        <taxon>Dinosauria</taxon>
        <taxon>Saurischia</taxon>
        <taxon>Theropoda</taxon>
        <taxon>Coelurosauria</taxon>
        <taxon>Aves</taxon>
        <taxon>Neognathae</taxon>
        <taxon>Neoaves</taxon>
        <taxon>Telluraves</taxon>
        <taxon>Australaves</taxon>
        <taxon>Passeriformes</taxon>
        <taxon>Furnariidae</taxon>
        <taxon>Sclerurus</taxon>
    </lineage>
</organism>
<dbReference type="Pfam" id="PF00643">
    <property type="entry name" value="zf-B_box"/>
    <property type="match status" value="1"/>
</dbReference>
<name>A0A7K8WEQ9_9FURN</name>
<evidence type="ECO:0000256" key="1">
    <source>
        <dbReference type="ARBA" id="ARBA00022723"/>
    </source>
</evidence>
<dbReference type="InterPro" id="IPR000315">
    <property type="entry name" value="Znf_B-box"/>
</dbReference>
<reference evidence="7 8" key="1">
    <citation type="submission" date="2019-09" db="EMBL/GenBank/DDBJ databases">
        <title>Bird 10,000 Genomes (B10K) Project - Family phase.</title>
        <authorList>
            <person name="Zhang G."/>
        </authorList>
    </citation>
    <scope>NUCLEOTIDE SEQUENCE [LARGE SCALE GENOMIC DNA]</scope>
    <source>
        <strain evidence="7">B10K-DU-001-03</strain>
        <tissue evidence="7">Muscle</tissue>
    </source>
</reference>
<dbReference type="SUPFAM" id="SSF57850">
    <property type="entry name" value="RING/U-box"/>
    <property type="match status" value="1"/>
</dbReference>
<protein>
    <submittedName>
        <fullName evidence="7">TRI59 protein</fullName>
    </submittedName>
</protein>
<dbReference type="SMART" id="SM00184">
    <property type="entry name" value="RING"/>
    <property type="match status" value="1"/>
</dbReference>
<dbReference type="InterPro" id="IPR027370">
    <property type="entry name" value="Znf-RING_euk"/>
</dbReference>
<feature type="domain" description="RING-type" evidence="5">
    <location>
        <begin position="10"/>
        <end position="57"/>
    </location>
</feature>
<evidence type="ECO:0000313" key="8">
    <source>
        <dbReference type="Proteomes" id="UP000588334"/>
    </source>
</evidence>
<feature type="non-terminal residue" evidence="7">
    <location>
        <position position="1"/>
    </location>
</feature>
<keyword evidence="2 4" id="KW-0863">Zinc-finger</keyword>
<dbReference type="SMART" id="SM00336">
    <property type="entry name" value="BBOX"/>
    <property type="match status" value="1"/>
</dbReference>
<evidence type="ECO:0000259" key="6">
    <source>
        <dbReference type="PROSITE" id="PS50119"/>
    </source>
</evidence>
<feature type="domain" description="B box-type" evidence="6">
    <location>
        <begin position="89"/>
        <end position="131"/>
    </location>
</feature>
<dbReference type="Gene3D" id="3.30.40.10">
    <property type="entry name" value="Zinc/RING finger domain, C3HC4 (zinc finger)"/>
    <property type="match status" value="1"/>
</dbReference>
<dbReference type="AlphaFoldDB" id="A0A7K8WEQ9"/>
<evidence type="ECO:0000313" key="7">
    <source>
        <dbReference type="EMBL" id="NXF77088.1"/>
    </source>
</evidence>
<dbReference type="PANTHER" id="PTHR25462:SF229">
    <property type="entry name" value="TRANSCRIPTION INTERMEDIARY FACTOR 1-BETA"/>
    <property type="match status" value="1"/>
</dbReference>
<dbReference type="InterPro" id="IPR017907">
    <property type="entry name" value="Znf_RING_CS"/>
</dbReference>
<proteinExistence type="predicted"/>
<keyword evidence="3" id="KW-0862">Zinc</keyword>
<dbReference type="GO" id="GO:0006513">
    <property type="term" value="P:protein monoubiquitination"/>
    <property type="evidence" value="ECO:0007669"/>
    <property type="project" value="TreeGrafter"/>
</dbReference>
<dbReference type="PROSITE" id="PS50089">
    <property type="entry name" value="ZF_RING_2"/>
    <property type="match status" value="1"/>
</dbReference>
<keyword evidence="1" id="KW-0479">Metal-binding</keyword>
<keyword evidence="8" id="KW-1185">Reference proteome</keyword>
<evidence type="ECO:0000256" key="4">
    <source>
        <dbReference type="PROSITE-ProRule" id="PRU00024"/>
    </source>
</evidence>
<accession>A0A7K8WEQ9</accession>
<dbReference type="InterPro" id="IPR013083">
    <property type="entry name" value="Znf_RING/FYVE/PHD"/>
</dbReference>
<gene>
    <name evidence="7" type="primary">Trim59</name>
    <name evidence="7" type="ORF">SCLMEX_R00136</name>
</gene>
<dbReference type="InterPro" id="IPR047153">
    <property type="entry name" value="TRIM45/56/19-like"/>
</dbReference>
<dbReference type="InterPro" id="IPR001841">
    <property type="entry name" value="Znf_RING"/>
</dbReference>
<dbReference type="GO" id="GO:0008270">
    <property type="term" value="F:zinc ion binding"/>
    <property type="evidence" value="ECO:0007669"/>
    <property type="project" value="UniProtKB-KW"/>
</dbReference>
<dbReference type="SUPFAM" id="SSF57845">
    <property type="entry name" value="B-box zinc-binding domain"/>
    <property type="match status" value="1"/>
</dbReference>
<dbReference type="GO" id="GO:0061630">
    <property type="term" value="F:ubiquitin protein ligase activity"/>
    <property type="evidence" value="ECO:0007669"/>
    <property type="project" value="TreeGrafter"/>
</dbReference>
<dbReference type="PANTHER" id="PTHR25462">
    <property type="entry name" value="BONUS, ISOFORM C-RELATED"/>
    <property type="match status" value="1"/>
</dbReference>